<organism evidence="1 2">
    <name type="scientific">Tessaracoccus antarcticus</name>
    <dbReference type="NCBI Taxonomy" id="2479848"/>
    <lineage>
        <taxon>Bacteria</taxon>
        <taxon>Bacillati</taxon>
        <taxon>Actinomycetota</taxon>
        <taxon>Actinomycetes</taxon>
        <taxon>Propionibacteriales</taxon>
        <taxon>Propionibacteriaceae</taxon>
        <taxon>Tessaracoccus</taxon>
    </lineage>
</organism>
<dbReference type="AlphaFoldDB" id="A0A3M0G256"/>
<evidence type="ECO:0000313" key="1">
    <source>
        <dbReference type="EMBL" id="RMB59040.1"/>
    </source>
</evidence>
<dbReference type="EMBL" id="REFW01000003">
    <property type="protein sequence ID" value="RMB59040.1"/>
    <property type="molecule type" value="Genomic_DNA"/>
</dbReference>
<reference evidence="1 2" key="1">
    <citation type="submission" date="2018-10" db="EMBL/GenBank/DDBJ databases">
        <title>Tessaracoccus antarcticuss sp. nov., isolated from sediment.</title>
        <authorList>
            <person name="Zhou L.Y."/>
            <person name="Du Z.J."/>
        </authorList>
    </citation>
    <scope>NUCLEOTIDE SEQUENCE [LARGE SCALE GENOMIC DNA]</scope>
    <source>
        <strain evidence="1 2">JDX10</strain>
    </source>
</reference>
<comment type="caution">
    <text evidence="1">The sequence shown here is derived from an EMBL/GenBank/DDBJ whole genome shotgun (WGS) entry which is preliminary data.</text>
</comment>
<proteinExistence type="predicted"/>
<sequence length="143" mass="15714">MATLTRLIKVMYPQDRFPDGPFERCAEVVRDGVQTDLPAGLARLDDLAGGSFKDADDAALRQLVDGLGRDDFVVAVHSVAVNTLYNDHEVWTILGYEGPSFEKGGYINRGFDDLDWLPEARITEYEGQGRVENVPLAQNAGGN</sequence>
<evidence type="ECO:0000313" key="2">
    <source>
        <dbReference type="Proteomes" id="UP000275256"/>
    </source>
</evidence>
<gene>
    <name evidence="1" type="ORF">EAX62_12275</name>
</gene>
<accession>A0A3M0G256</accession>
<dbReference type="OrthoDB" id="4929908at2"/>
<keyword evidence="2" id="KW-1185">Reference proteome</keyword>
<name>A0A3M0G256_9ACTN</name>
<dbReference type="Proteomes" id="UP000275256">
    <property type="component" value="Unassembled WGS sequence"/>
</dbReference>
<protein>
    <recommendedName>
        <fullName evidence="3">Gluconate 2-dehydrogenase subunit 3 family protein</fullName>
    </recommendedName>
</protein>
<evidence type="ECO:0008006" key="3">
    <source>
        <dbReference type="Google" id="ProtNLM"/>
    </source>
</evidence>